<evidence type="ECO:0000313" key="4">
    <source>
        <dbReference type="Proteomes" id="UP000505306"/>
    </source>
</evidence>
<organism evidence="3 4">
    <name type="scientific">Rasiella rasia</name>
    <dbReference type="NCBI Taxonomy" id="2744027"/>
    <lineage>
        <taxon>Bacteria</taxon>
        <taxon>Pseudomonadati</taxon>
        <taxon>Bacteroidota</taxon>
        <taxon>Flavobacteriia</taxon>
        <taxon>Flavobacteriales</taxon>
        <taxon>Flavobacteriaceae</taxon>
        <taxon>Rasiella</taxon>
    </lineage>
</organism>
<sequence length="110" mass="13304">MKSPENTPYERALKRVENIKKFYAHLRAYLIINIALLLIKANVFDLFKGNGFEDLHFERWLDLNVYGTAILWGIGLLIHGLYAFQYKFKFFKKWEENKMKEFMDNEDKKY</sequence>
<keyword evidence="1" id="KW-0472">Membrane</keyword>
<keyword evidence="1" id="KW-0812">Transmembrane</keyword>
<reference evidence="3 4" key="1">
    <citation type="submission" date="2020-02" db="EMBL/GenBank/DDBJ databases">
        <title>Complete genome sequence of Flavobacteriaceae bacterium.</title>
        <authorList>
            <person name="Kim S.-J."/>
            <person name="Kim Y.-S."/>
            <person name="Kim K.-H."/>
        </authorList>
    </citation>
    <scope>NUCLEOTIDE SEQUENCE [LARGE SCALE GENOMIC DNA]</scope>
    <source>
        <strain evidence="3 4">RR4-40</strain>
    </source>
</reference>
<dbReference type="Pfam" id="PF13239">
    <property type="entry name" value="2TM"/>
    <property type="match status" value="1"/>
</dbReference>
<keyword evidence="1" id="KW-1133">Transmembrane helix</keyword>
<feature type="transmembrane region" description="Helical" evidence="1">
    <location>
        <begin position="63"/>
        <end position="84"/>
    </location>
</feature>
<proteinExistence type="predicted"/>
<accession>A0A6G6GHW6</accession>
<gene>
    <name evidence="3" type="ORF">G5B37_00725</name>
</gene>
<feature type="domain" description="2TM" evidence="2">
    <location>
        <begin position="10"/>
        <end position="104"/>
    </location>
</feature>
<protein>
    <submittedName>
        <fullName evidence="3">2TM domain-containing protein</fullName>
    </submittedName>
</protein>
<evidence type="ECO:0000256" key="1">
    <source>
        <dbReference type="SAM" id="Phobius"/>
    </source>
</evidence>
<name>A0A6G6GHW6_9FLAO</name>
<dbReference type="EMBL" id="CP049057">
    <property type="protein sequence ID" value="QIE58139.1"/>
    <property type="molecule type" value="Genomic_DNA"/>
</dbReference>
<dbReference type="Proteomes" id="UP000505306">
    <property type="component" value="Chromosome"/>
</dbReference>
<dbReference type="RefSeq" id="WP_164678137.1">
    <property type="nucleotide sequence ID" value="NZ_CP049057.1"/>
</dbReference>
<evidence type="ECO:0000313" key="3">
    <source>
        <dbReference type="EMBL" id="QIE58139.1"/>
    </source>
</evidence>
<dbReference type="InterPro" id="IPR025698">
    <property type="entry name" value="2TM_dom"/>
</dbReference>
<dbReference type="AlphaFoldDB" id="A0A6G6GHW6"/>
<dbReference type="KEGG" id="mgel:G5B37_00725"/>
<evidence type="ECO:0000259" key="2">
    <source>
        <dbReference type="Pfam" id="PF13239"/>
    </source>
</evidence>
<keyword evidence="4" id="KW-1185">Reference proteome</keyword>
<feature type="transmembrane region" description="Helical" evidence="1">
    <location>
        <begin position="21"/>
        <end position="43"/>
    </location>
</feature>